<feature type="transmembrane region" description="Helical" evidence="8">
    <location>
        <begin position="999"/>
        <end position="1023"/>
    </location>
</feature>
<dbReference type="FunFam" id="1.20.1250.20:FF:000147">
    <property type="entry name" value="Protein NRT1/ PTR family 5.10"/>
    <property type="match status" value="2"/>
</dbReference>
<dbReference type="CDD" id="cd17417">
    <property type="entry name" value="MFS_NPF5"/>
    <property type="match status" value="1"/>
</dbReference>
<evidence type="ECO:0000313" key="9">
    <source>
        <dbReference type="EMBL" id="EEF40619.1"/>
    </source>
</evidence>
<feature type="transmembrane region" description="Helical" evidence="8">
    <location>
        <begin position="540"/>
        <end position="560"/>
    </location>
</feature>
<accession>B9S740</accession>
<evidence type="ECO:0000313" key="10">
    <source>
        <dbReference type="Proteomes" id="UP000008311"/>
    </source>
</evidence>
<keyword evidence="7 8" id="KW-0472">Membrane</keyword>
<dbReference type="GO" id="GO:0022857">
    <property type="term" value="F:transmembrane transporter activity"/>
    <property type="evidence" value="ECO:0000318"/>
    <property type="project" value="GO_Central"/>
</dbReference>
<proteinExistence type="inferred from homology"/>
<dbReference type="EMBL" id="EQ973883">
    <property type="protein sequence ID" value="EEF40619.1"/>
    <property type="molecule type" value="Genomic_DNA"/>
</dbReference>
<gene>
    <name evidence="9" type="ORF">RCOM_1333200</name>
</gene>
<feature type="transmembrane region" description="Helical" evidence="8">
    <location>
        <begin position="631"/>
        <end position="651"/>
    </location>
</feature>
<keyword evidence="5 8" id="KW-0812">Transmembrane</keyword>
<dbReference type="FunCoup" id="B9S740">
    <property type="interactions" value="1254"/>
</dbReference>
<keyword evidence="3" id="KW-0813">Transport</keyword>
<keyword evidence="10" id="KW-1185">Reference proteome</keyword>
<comment type="subcellular location">
    <subcellularLocation>
        <location evidence="1">Membrane</location>
        <topology evidence="1">Multi-pass membrane protein</topology>
    </subcellularLocation>
</comment>
<evidence type="ECO:0000256" key="5">
    <source>
        <dbReference type="ARBA" id="ARBA00022692"/>
    </source>
</evidence>
<dbReference type="GO" id="GO:0009705">
    <property type="term" value="C:plant-type vacuole membrane"/>
    <property type="evidence" value="ECO:0007669"/>
    <property type="project" value="UniProtKB-ARBA"/>
</dbReference>
<feature type="transmembrane region" description="Helical" evidence="8">
    <location>
        <begin position="497"/>
        <end position="516"/>
    </location>
</feature>
<feature type="transmembrane region" description="Helical" evidence="8">
    <location>
        <begin position="918"/>
        <end position="938"/>
    </location>
</feature>
<evidence type="ECO:0000256" key="4">
    <source>
        <dbReference type="ARBA" id="ARBA00022553"/>
    </source>
</evidence>
<feature type="transmembrane region" description="Helical" evidence="8">
    <location>
        <begin position="369"/>
        <end position="391"/>
    </location>
</feature>
<dbReference type="GO" id="GO:0055085">
    <property type="term" value="P:transmembrane transport"/>
    <property type="evidence" value="ECO:0000318"/>
    <property type="project" value="GO_Central"/>
</dbReference>
<dbReference type="Gene3D" id="1.20.1250.20">
    <property type="entry name" value="MFS general substrate transporter like domains"/>
    <property type="match status" value="2"/>
</dbReference>
<dbReference type="Pfam" id="PF00854">
    <property type="entry name" value="PTR2"/>
    <property type="match status" value="2"/>
</dbReference>
<feature type="transmembrane region" description="Helical" evidence="8">
    <location>
        <begin position="330"/>
        <end position="349"/>
    </location>
</feature>
<evidence type="ECO:0000256" key="1">
    <source>
        <dbReference type="ARBA" id="ARBA00004141"/>
    </source>
</evidence>
<feature type="transmembrane region" description="Helical" evidence="8">
    <location>
        <begin position="452"/>
        <end position="476"/>
    </location>
</feature>
<sequence>MAISTTNTNTTAAASASASASTPLLEDKVDGSVDYNGRPAHRSSSGGWRSSSFIIAVEVAERFAYFGISSNLITYLTGYLGQSTATAAENVNTWSGTATLLPLLGAAIADSFLGRYCTIIVSSVIYVLGLGLLTLSAASTSLDGKSCSPPWYQVILFFFSLYLVAVGQGGHKPCVLAFGADQFDGKDPRESIAKSSFFNWWYFSLSVGITLTLVVVVYIQENLNWVLGFGIPCIVMLAALLIFLLGSTTYRYSISQNEKKPFMRIGQVIVRAVRNRANTSSGIATGEESYLFDKTCEQFKFLNQALIIPDDAIEHQGACSATDVEETKALFRLIPIWATSLVYAIVFAQTTTFFTKQGVTMDRTVFPGFQIPAASLQSFIGIAIILLIPIYDRIFVPLARHIAGNSYGITMLQRIGTGMFISTLSMVTAALVERKRLQTAEENGLVDHPNTIIPMSIWWLVPQYVLCGVADVFTIVGLQEFFYDQVPEDLRSVGLSLYLSVIGLGNFLSSFLVSVIDKATDRDGQESWFSNNLNRGHLDYFYWLLAGLSIMGFMAFWIFATSYIYRIDGSVDYEGRPVHRSISGGWRSASFITAVEVAERFAYYGISSNLITYLTGSLGQSTAAAAESVNTWSGVAALLPLLGGVVADFFLGRYLTIILASLVYILGLGMLTLSAALTSLDAHDCKTTKTGTSCSPPWYHVILFFFSLYLVAIGQGGHKPCVQAFGADQFDGKHPNESIAKSSFFNWWFFSLSAGIIVTLMVVVYIQENLNWVLGFGIPCIVMLVGLLVLLLGSRTYRYNIKRNEKNPFIRFGQLIVRAVRNWRNTSFRIAAEEEAYLVDQSSERFKFLNKSLQASDGSVGDQEACFVSDVEGKKALLRLIPIWTTSLVYTIVYAQTTTFFTKQGVTMDRKIFQGFQIPAASIQSFIGLAIVIFIPIYDRILVPLVRLLTRSPSGITMLQRIGAGMSISALSMVTAALVEQKRLEIAKEHGMIDLPDAVIPMSIWWLVPQYVLCGVADVFTLIGLQEFFYDQFPDGLRSVGLSVYLSVIGVGSFLSSFLVSVIDRATARG</sequence>
<protein>
    <submittedName>
        <fullName evidence="9">Oligopeptide transporter, putative</fullName>
    </submittedName>
</protein>
<feature type="transmembrane region" description="Helical" evidence="8">
    <location>
        <begin position="1043"/>
        <end position="1063"/>
    </location>
</feature>
<evidence type="ECO:0000256" key="2">
    <source>
        <dbReference type="ARBA" id="ARBA00005982"/>
    </source>
</evidence>
<comment type="similarity">
    <text evidence="2">Belongs to the major facilitator superfamily. Proton-dependent oligopeptide transporter (POT/PTR) (TC 2.A.17) family.</text>
</comment>
<feature type="transmembrane region" description="Helical" evidence="8">
    <location>
        <begin position="199"/>
        <end position="219"/>
    </location>
</feature>
<dbReference type="GO" id="GO:0042937">
    <property type="term" value="F:tripeptide transmembrane transporter activity"/>
    <property type="evidence" value="ECO:0007669"/>
    <property type="project" value="InterPro"/>
</dbReference>
<dbReference type="InParanoid" id="B9S740"/>
<feature type="transmembrane region" description="Helical" evidence="8">
    <location>
        <begin position="150"/>
        <end position="167"/>
    </location>
</feature>
<evidence type="ECO:0000256" key="8">
    <source>
        <dbReference type="SAM" id="Phobius"/>
    </source>
</evidence>
<dbReference type="SUPFAM" id="SSF103473">
    <property type="entry name" value="MFS general substrate transporter"/>
    <property type="match status" value="2"/>
</dbReference>
<dbReference type="PANTHER" id="PTHR11654">
    <property type="entry name" value="OLIGOPEPTIDE TRANSPORTER-RELATED"/>
    <property type="match status" value="1"/>
</dbReference>
<dbReference type="InterPro" id="IPR000109">
    <property type="entry name" value="POT_fam"/>
</dbReference>
<feature type="transmembrane region" description="Helical" evidence="8">
    <location>
        <begin position="772"/>
        <end position="793"/>
    </location>
</feature>
<feature type="transmembrane region" description="Helical" evidence="8">
    <location>
        <begin position="744"/>
        <end position="766"/>
    </location>
</feature>
<reference evidence="10" key="1">
    <citation type="journal article" date="2010" name="Nat. Biotechnol.">
        <title>Draft genome sequence of the oilseed species Ricinus communis.</title>
        <authorList>
            <person name="Chan A.P."/>
            <person name="Crabtree J."/>
            <person name="Zhao Q."/>
            <person name="Lorenzi H."/>
            <person name="Orvis J."/>
            <person name="Puiu D."/>
            <person name="Melake-Berhan A."/>
            <person name="Jones K.M."/>
            <person name="Redman J."/>
            <person name="Chen G."/>
            <person name="Cahoon E.B."/>
            <person name="Gedil M."/>
            <person name="Stanke M."/>
            <person name="Haas B.J."/>
            <person name="Wortman J.R."/>
            <person name="Fraser-Liggett C.M."/>
            <person name="Ravel J."/>
            <person name="Rabinowicz P.D."/>
        </authorList>
    </citation>
    <scope>NUCLEOTIDE SEQUENCE [LARGE SCALE GENOMIC DNA]</scope>
    <source>
        <strain evidence="10">cv. Hale</strain>
    </source>
</reference>
<feature type="transmembrane region" description="Helical" evidence="8">
    <location>
        <begin position="225"/>
        <end position="246"/>
    </location>
</feature>
<dbReference type="InterPro" id="IPR044739">
    <property type="entry name" value="NRT1/PTR"/>
</dbReference>
<dbReference type="PROSITE" id="PS01022">
    <property type="entry name" value="PTR2_1"/>
    <property type="match status" value="2"/>
</dbReference>
<dbReference type="Proteomes" id="UP000008311">
    <property type="component" value="Unassembled WGS sequence"/>
</dbReference>
<feature type="transmembrane region" description="Helical" evidence="8">
    <location>
        <begin position="658"/>
        <end position="677"/>
    </location>
</feature>
<name>B9S740_RICCO</name>
<evidence type="ECO:0000256" key="7">
    <source>
        <dbReference type="ARBA" id="ARBA00023136"/>
    </source>
</evidence>
<dbReference type="GO" id="GO:0016020">
    <property type="term" value="C:membrane"/>
    <property type="evidence" value="ECO:0000318"/>
    <property type="project" value="GO_Central"/>
</dbReference>
<evidence type="ECO:0000256" key="3">
    <source>
        <dbReference type="ARBA" id="ARBA00022448"/>
    </source>
</evidence>
<dbReference type="InterPro" id="IPR036259">
    <property type="entry name" value="MFS_trans_sf"/>
</dbReference>
<evidence type="ECO:0000256" key="6">
    <source>
        <dbReference type="ARBA" id="ARBA00022989"/>
    </source>
</evidence>
<feature type="transmembrane region" description="Helical" evidence="8">
    <location>
        <begin position="116"/>
        <end position="138"/>
    </location>
</feature>
<dbReference type="GO" id="GO:0071916">
    <property type="term" value="F:dipeptide transmembrane transporter activity"/>
    <property type="evidence" value="ECO:0007669"/>
    <property type="project" value="InterPro"/>
</dbReference>
<dbReference type="GO" id="GO:0080054">
    <property type="term" value="F:low-affinity nitrate transmembrane transporter activity"/>
    <property type="evidence" value="ECO:0007669"/>
    <property type="project" value="UniProtKB-ARBA"/>
</dbReference>
<keyword evidence="6 8" id="KW-1133">Transmembrane helix</keyword>
<dbReference type="eggNOG" id="KOG1237">
    <property type="taxonomic scope" value="Eukaryota"/>
</dbReference>
<dbReference type="InterPro" id="IPR018456">
    <property type="entry name" value="PTR2_symporter_CS"/>
</dbReference>
<keyword evidence="4" id="KW-0597">Phosphoprotein</keyword>
<feature type="transmembrane region" description="Helical" evidence="8">
    <location>
        <begin position="697"/>
        <end position="714"/>
    </location>
</feature>
<organism evidence="9 10">
    <name type="scientific">Ricinus communis</name>
    <name type="common">Castor bean</name>
    <dbReference type="NCBI Taxonomy" id="3988"/>
    <lineage>
        <taxon>Eukaryota</taxon>
        <taxon>Viridiplantae</taxon>
        <taxon>Streptophyta</taxon>
        <taxon>Embryophyta</taxon>
        <taxon>Tracheophyta</taxon>
        <taxon>Spermatophyta</taxon>
        <taxon>Magnoliopsida</taxon>
        <taxon>eudicotyledons</taxon>
        <taxon>Gunneridae</taxon>
        <taxon>Pentapetalae</taxon>
        <taxon>rosids</taxon>
        <taxon>fabids</taxon>
        <taxon>Malpighiales</taxon>
        <taxon>Euphorbiaceae</taxon>
        <taxon>Acalyphoideae</taxon>
        <taxon>Acalypheae</taxon>
        <taxon>Ricinus</taxon>
    </lineage>
</organism>
<dbReference type="AlphaFoldDB" id="B9S740"/>